<feature type="region of interest" description="Disordered" evidence="3">
    <location>
        <begin position="303"/>
        <end position="327"/>
    </location>
</feature>
<dbReference type="SUPFAM" id="SSF51735">
    <property type="entry name" value="NAD(P)-binding Rossmann-fold domains"/>
    <property type="match status" value="1"/>
</dbReference>
<sequence>MTRRAAVVGSPIAHSLSPAIHNAGYAAAGLSDWTYTAHECGKDTLASFLDSLGPEWAGLSVTMPLKERALALADSADDTATALGAANTLVFGEGGRVAYNTDAPGMVDALAEVGMRHASRVAILGAGGTARAALGAAASLSATSVTVYARRPEAVAELEPVAQRLGLPLTAAPWESAEGCGDADLVVSTMPKGVSDALAIDWKPDTVAFDVVYDPWPTEFARLAQAAGCRIVSGLSLLLWQAVVQFRLFTGVDAPVEAMRAALPPTTADLSADHSGLVRRWNFLSLAQPGQAWLKPNLTTVKSGEEVGGPGPGRRRTCARLAVSREP</sequence>
<dbReference type="GO" id="GO:0019632">
    <property type="term" value="P:shikimate metabolic process"/>
    <property type="evidence" value="ECO:0007669"/>
    <property type="project" value="TreeGrafter"/>
</dbReference>
<proteinExistence type="predicted"/>
<protein>
    <submittedName>
        <fullName evidence="6">Shikimate dehydrogenase substrate binding domain protein</fullName>
    </submittedName>
</protein>
<evidence type="ECO:0000256" key="3">
    <source>
        <dbReference type="SAM" id="MobiDB-lite"/>
    </source>
</evidence>
<feature type="domain" description="SDH C-terminal" evidence="5">
    <location>
        <begin position="234"/>
        <end position="263"/>
    </location>
</feature>
<dbReference type="GO" id="GO:0050661">
    <property type="term" value="F:NADP binding"/>
    <property type="evidence" value="ECO:0007669"/>
    <property type="project" value="TreeGrafter"/>
</dbReference>
<dbReference type="Gene3D" id="3.40.50.720">
    <property type="entry name" value="NAD(P)-binding Rossmann-like Domain"/>
    <property type="match status" value="1"/>
</dbReference>
<dbReference type="HOGENOM" id="CLU_044063_0_0_11"/>
<evidence type="ECO:0000313" key="7">
    <source>
        <dbReference type="Proteomes" id="UP000000844"/>
    </source>
</evidence>
<evidence type="ECO:0000256" key="1">
    <source>
        <dbReference type="ARBA" id="ARBA00004871"/>
    </source>
</evidence>
<evidence type="ECO:0000313" key="6">
    <source>
        <dbReference type="EMBL" id="ADD43530.1"/>
    </source>
</evidence>
<dbReference type="Gene3D" id="3.40.50.10860">
    <property type="entry name" value="Leucine Dehydrogenase, chain A, domain 1"/>
    <property type="match status" value="1"/>
</dbReference>
<dbReference type="Proteomes" id="UP000000844">
    <property type="component" value="Chromosome"/>
</dbReference>
<dbReference type="InterPro" id="IPR013708">
    <property type="entry name" value="Shikimate_DH-bd_N"/>
</dbReference>
<dbReference type="GO" id="GO:0004764">
    <property type="term" value="F:shikimate 3-dehydrogenase (NADP+) activity"/>
    <property type="evidence" value="ECO:0007669"/>
    <property type="project" value="InterPro"/>
</dbReference>
<organism evidence="6 7">
    <name type="scientific">Stackebrandtia nassauensis (strain DSM 44728 / CIP 108903 / NRRL B-16338 / NBRC 102104 / LLR-40K-21)</name>
    <dbReference type="NCBI Taxonomy" id="446470"/>
    <lineage>
        <taxon>Bacteria</taxon>
        <taxon>Bacillati</taxon>
        <taxon>Actinomycetota</taxon>
        <taxon>Actinomycetes</taxon>
        <taxon>Glycomycetales</taxon>
        <taxon>Glycomycetaceae</taxon>
        <taxon>Stackebrandtia</taxon>
    </lineage>
</organism>
<dbReference type="InterPro" id="IPR036291">
    <property type="entry name" value="NAD(P)-bd_dom_sf"/>
</dbReference>
<accession>D3PYU7</accession>
<dbReference type="InterPro" id="IPR041121">
    <property type="entry name" value="SDH_C"/>
</dbReference>
<dbReference type="InterPro" id="IPR022893">
    <property type="entry name" value="Shikimate_DH_fam"/>
</dbReference>
<dbReference type="STRING" id="446470.Snas_3875"/>
<dbReference type="NCBIfam" id="NF001311">
    <property type="entry name" value="PRK00258.1-3"/>
    <property type="match status" value="1"/>
</dbReference>
<gene>
    <name evidence="6" type="ordered locus">Snas_3875</name>
</gene>
<evidence type="ECO:0000256" key="2">
    <source>
        <dbReference type="ARBA" id="ARBA00023141"/>
    </source>
</evidence>
<dbReference type="GO" id="GO:0005829">
    <property type="term" value="C:cytosol"/>
    <property type="evidence" value="ECO:0007669"/>
    <property type="project" value="TreeGrafter"/>
</dbReference>
<dbReference type="AlphaFoldDB" id="D3PYU7"/>
<dbReference type="GO" id="GO:0009073">
    <property type="term" value="P:aromatic amino acid family biosynthetic process"/>
    <property type="evidence" value="ECO:0007669"/>
    <property type="project" value="UniProtKB-KW"/>
</dbReference>
<dbReference type="PANTHER" id="PTHR21089">
    <property type="entry name" value="SHIKIMATE DEHYDROGENASE"/>
    <property type="match status" value="1"/>
</dbReference>
<keyword evidence="2" id="KW-0028">Amino-acid biosynthesis</keyword>
<name>D3PYU7_STANL</name>
<dbReference type="PANTHER" id="PTHR21089:SF1">
    <property type="entry name" value="BIFUNCTIONAL 3-DEHYDROQUINATE DEHYDRATASE_SHIKIMATE DEHYDROGENASE, CHLOROPLASTIC"/>
    <property type="match status" value="1"/>
</dbReference>
<reference evidence="6 7" key="1">
    <citation type="journal article" date="2009" name="Stand. Genomic Sci.">
        <title>Complete genome sequence of Stackebrandtia nassauensis type strain (LLR-40K-21).</title>
        <authorList>
            <person name="Munk C."/>
            <person name="Lapidus A."/>
            <person name="Copeland A."/>
            <person name="Jando M."/>
            <person name="Mayilraj S."/>
            <person name="Glavina Del Rio T."/>
            <person name="Nolan M."/>
            <person name="Chen F."/>
            <person name="Lucas S."/>
            <person name="Tice H."/>
            <person name="Cheng J.F."/>
            <person name="Han C."/>
            <person name="Detter J.C."/>
            <person name="Bruce D."/>
            <person name="Goodwin L."/>
            <person name="Chain P."/>
            <person name="Pitluck S."/>
            <person name="Goker M."/>
            <person name="Ovchinikova G."/>
            <person name="Pati A."/>
            <person name="Ivanova N."/>
            <person name="Mavromatis K."/>
            <person name="Chen A."/>
            <person name="Palaniappan K."/>
            <person name="Land M."/>
            <person name="Hauser L."/>
            <person name="Chang Y.J."/>
            <person name="Jeffries C.D."/>
            <person name="Bristow J."/>
            <person name="Eisen J.A."/>
            <person name="Markowitz V."/>
            <person name="Hugenholtz P."/>
            <person name="Kyrpides N.C."/>
            <person name="Klenk H.P."/>
        </authorList>
    </citation>
    <scope>NUCLEOTIDE SEQUENCE [LARGE SCALE GENOMIC DNA]</scope>
    <source>
        <strain evidence="7">DSM 44728 / CIP 108903 / NRRL B-16338 / NBRC 102104 / LLR-40K-21</strain>
    </source>
</reference>
<dbReference type="InterPro" id="IPR046346">
    <property type="entry name" value="Aminoacid_DH-like_N_sf"/>
</dbReference>
<dbReference type="eggNOG" id="COG0169">
    <property type="taxonomic scope" value="Bacteria"/>
</dbReference>
<evidence type="ECO:0000259" key="5">
    <source>
        <dbReference type="Pfam" id="PF18317"/>
    </source>
</evidence>
<dbReference type="SUPFAM" id="SSF53223">
    <property type="entry name" value="Aminoacid dehydrogenase-like, N-terminal domain"/>
    <property type="match status" value="1"/>
</dbReference>
<evidence type="ECO:0000259" key="4">
    <source>
        <dbReference type="Pfam" id="PF08501"/>
    </source>
</evidence>
<keyword evidence="2" id="KW-0057">Aromatic amino acid biosynthesis</keyword>
<dbReference type="Pfam" id="PF08501">
    <property type="entry name" value="Shikimate_dh_N"/>
    <property type="match status" value="1"/>
</dbReference>
<dbReference type="Pfam" id="PF18317">
    <property type="entry name" value="SDH_C"/>
    <property type="match status" value="1"/>
</dbReference>
<comment type="pathway">
    <text evidence="1">Metabolic intermediate biosynthesis; chorismate biosynthesis; chorismate from D-erythrose 4-phosphate and phosphoenolpyruvate: step 4/7.</text>
</comment>
<dbReference type="EMBL" id="CP001778">
    <property type="protein sequence ID" value="ADD43530.1"/>
    <property type="molecule type" value="Genomic_DNA"/>
</dbReference>
<dbReference type="GO" id="GO:0009423">
    <property type="term" value="P:chorismate biosynthetic process"/>
    <property type="evidence" value="ECO:0007669"/>
    <property type="project" value="TreeGrafter"/>
</dbReference>
<keyword evidence="7" id="KW-1185">Reference proteome</keyword>
<feature type="domain" description="Shikimate dehydrogenase substrate binding N-terminal" evidence="4">
    <location>
        <begin position="7"/>
        <end position="89"/>
    </location>
</feature>
<dbReference type="KEGG" id="sna:Snas_3875"/>